<dbReference type="EMBL" id="JAENIK010000013">
    <property type="protein sequence ID" value="MBK1818379.1"/>
    <property type="molecule type" value="Genomic_DNA"/>
</dbReference>
<dbReference type="PROSITE" id="PS50113">
    <property type="entry name" value="PAC"/>
    <property type="match status" value="1"/>
</dbReference>
<accession>A0A934VE89</accession>
<dbReference type="PROSITE" id="PS50109">
    <property type="entry name" value="HIS_KIN"/>
    <property type="match status" value="1"/>
</dbReference>
<proteinExistence type="predicted"/>
<dbReference type="CDD" id="cd00082">
    <property type="entry name" value="HisKA"/>
    <property type="match status" value="1"/>
</dbReference>
<dbReference type="PANTHER" id="PTHR43047">
    <property type="entry name" value="TWO-COMPONENT HISTIDINE PROTEIN KINASE"/>
    <property type="match status" value="1"/>
</dbReference>
<evidence type="ECO:0000259" key="7">
    <source>
        <dbReference type="PROSITE" id="PS50109"/>
    </source>
</evidence>
<dbReference type="SMART" id="SM00388">
    <property type="entry name" value="HisKA"/>
    <property type="match status" value="1"/>
</dbReference>
<dbReference type="EC" id="2.7.13.3" evidence="2"/>
<dbReference type="SMART" id="SM00448">
    <property type="entry name" value="REC"/>
    <property type="match status" value="2"/>
</dbReference>
<gene>
    <name evidence="11" type="ORF">JIN84_22360</name>
</gene>
<dbReference type="Proteomes" id="UP000600139">
    <property type="component" value="Unassembled WGS sequence"/>
</dbReference>
<reference evidence="11" key="1">
    <citation type="submission" date="2021-01" db="EMBL/GenBank/DDBJ databases">
        <title>Modified the classification status of verrucomicrobia.</title>
        <authorList>
            <person name="Feng X."/>
        </authorList>
    </citation>
    <scope>NUCLEOTIDE SEQUENCE</scope>
    <source>
        <strain evidence="11">JCM 18052</strain>
    </source>
</reference>
<dbReference type="InterPro" id="IPR003594">
    <property type="entry name" value="HATPase_dom"/>
</dbReference>
<dbReference type="InterPro" id="IPR005467">
    <property type="entry name" value="His_kinase_dom"/>
</dbReference>
<dbReference type="Gene3D" id="3.30.450.20">
    <property type="entry name" value="PAS domain"/>
    <property type="match status" value="1"/>
</dbReference>
<dbReference type="PRINTS" id="PR00344">
    <property type="entry name" value="BCTRLSENSOR"/>
</dbReference>
<feature type="domain" description="Response regulatory" evidence="8">
    <location>
        <begin position="8"/>
        <end position="127"/>
    </location>
</feature>
<dbReference type="RefSeq" id="WP_200353326.1">
    <property type="nucleotide sequence ID" value="NZ_BAABHZ010000002.1"/>
</dbReference>
<dbReference type="SUPFAM" id="SSF55785">
    <property type="entry name" value="PYP-like sensor domain (PAS domain)"/>
    <property type="match status" value="1"/>
</dbReference>
<dbReference type="Pfam" id="PF00072">
    <property type="entry name" value="Response_reg"/>
    <property type="match status" value="2"/>
</dbReference>
<dbReference type="InterPro" id="IPR000700">
    <property type="entry name" value="PAS-assoc_C"/>
</dbReference>
<comment type="catalytic activity">
    <reaction evidence="1">
        <text>ATP + protein L-histidine = ADP + protein N-phospho-L-histidine.</text>
        <dbReference type="EC" id="2.7.13.3"/>
    </reaction>
</comment>
<evidence type="ECO:0000313" key="12">
    <source>
        <dbReference type="Proteomes" id="UP000600139"/>
    </source>
</evidence>
<dbReference type="Gene3D" id="3.40.50.2300">
    <property type="match status" value="2"/>
</dbReference>
<dbReference type="GO" id="GO:0009927">
    <property type="term" value="F:histidine phosphotransfer kinase activity"/>
    <property type="evidence" value="ECO:0007669"/>
    <property type="project" value="TreeGrafter"/>
</dbReference>
<dbReference type="SUPFAM" id="SSF55874">
    <property type="entry name" value="ATPase domain of HSP90 chaperone/DNA topoisomerase II/histidine kinase"/>
    <property type="match status" value="1"/>
</dbReference>
<feature type="domain" description="PAS" evidence="9">
    <location>
        <begin position="171"/>
        <end position="219"/>
    </location>
</feature>
<dbReference type="NCBIfam" id="TIGR00229">
    <property type="entry name" value="sensory_box"/>
    <property type="match status" value="1"/>
</dbReference>
<evidence type="ECO:0000256" key="5">
    <source>
        <dbReference type="ARBA" id="ARBA00022777"/>
    </source>
</evidence>
<comment type="caution">
    <text evidence="11">The sequence shown here is derived from an EMBL/GenBank/DDBJ whole genome shotgun (WGS) entry which is preliminary data.</text>
</comment>
<dbReference type="Pfam" id="PF02518">
    <property type="entry name" value="HATPase_c"/>
    <property type="match status" value="1"/>
</dbReference>
<dbReference type="AlphaFoldDB" id="A0A934VE89"/>
<protein>
    <recommendedName>
        <fullName evidence="2">histidine kinase</fullName>
        <ecNumber evidence="2">2.7.13.3</ecNumber>
    </recommendedName>
</protein>
<feature type="domain" description="PAC" evidence="10">
    <location>
        <begin position="224"/>
        <end position="279"/>
    </location>
</feature>
<dbReference type="InterPro" id="IPR035965">
    <property type="entry name" value="PAS-like_dom_sf"/>
</dbReference>
<dbReference type="GO" id="GO:0000155">
    <property type="term" value="F:phosphorelay sensor kinase activity"/>
    <property type="evidence" value="ECO:0007669"/>
    <property type="project" value="InterPro"/>
</dbReference>
<evidence type="ECO:0000259" key="10">
    <source>
        <dbReference type="PROSITE" id="PS50113"/>
    </source>
</evidence>
<dbReference type="PANTHER" id="PTHR43047:SF72">
    <property type="entry name" value="OSMOSENSING HISTIDINE PROTEIN KINASE SLN1"/>
    <property type="match status" value="1"/>
</dbReference>
<dbReference type="PROSITE" id="PS50112">
    <property type="entry name" value="PAS"/>
    <property type="match status" value="1"/>
</dbReference>
<dbReference type="PROSITE" id="PS50110">
    <property type="entry name" value="RESPONSE_REGULATORY"/>
    <property type="match status" value="2"/>
</dbReference>
<evidence type="ECO:0000256" key="2">
    <source>
        <dbReference type="ARBA" id="ARBA00012438"/>
    </source>
</evidence>
<dbReference type="InterPro" id="IPR004358">
    <property type="entry name" value="Sig_transdc_His_kin-like_C"/>
</dbReference>
<dbReference type="FunFam" id="3.30.565.10:FF:000006">
    <property type="entry name" value="Sensor histidine kinase WalK"/>
    <property type="match status" value="1"/>
</dbReference>
<keyword evidence="12" id="KW-1185">Reference proteome</keyword>
<dbReference type="InterPro" id="IPR036097">
    <property type="entry name" value="HisK_dim/P_sf"/>
</dbReference>
<dbReference type="Gene3D" id="3.30.565.10">
    <property type="entry name" value="Histidine kinase-like ATPase, C-terminal domain"/>
    <property type="match status" value="1"/>
</dbReference>
<dbReference type="GO" id="GO:0005886">
    <property type="term" value="C:plasma membrane"/>
    <property type="evidence" value="ECO:0007669"/>
    <property type="project" value="TreeGrafter"/>
</dbReference>
<dbReference type="InterPro" id="IPR036890">
    <property type="entry name" value="HATPase_C_sf"/>
</dbReference>
<evidence type="ECO:0000256" key="3">
    <source>
        <dbReference type="ARBA" id="ARBA00022553"/>
    </source>
</evidence>
<dbReference type="Gene3D" id="1.10.287.130">
    <property type="match status" value="1"/>
</dbReference>
<evidence type="ECO:0000259" key="9">
    <source>
        <dbReference type="PROSITE" id="PS50112"/>
    </source>
</evidence>
<evidence type="ECO:0000259" key="8">
    <source>
        <dbReference type="PROSITE" id="PS50110"/>
    </source>
</evidence>
<feature type="domain" description="Response regulatory" evidence="8">
    <location>
        <begin position="527"/>
        <end position="641"/>
    </location>
</feature>
<evidence type="ECO:0000313" key="11">
    <source>
        <dbReference type="EMBL" id="MBK1818379.1"/>
    </source>
</evidence>
<dbReference type="Pfam" id="PF08447">
    <property type="entry name" value="PAS_3"/>
    <property type="match status" value="1"/>
</dbReference>
<keyword evidence="4" id="KW-0808">Transferase</keyword>
<dbReference type="InterPro" id="IPR011006">
    <property type="entry name" value="CheY-like_superfamily"/>
</dbReference>
<dbReference type="InterPro" id="IPR001789">
    <property type="entry name" value="Sig_transdc_resp-reg_receiver"/>
</dbReference>
<dbReference type="InterPro" id="IPR013655">
    <property type="entry name" value="PAS_fold_3"/>
</dbReference>
<feature type="domain" description="Histidine kinase" evidence="7">
    <location>
        <begin position="290"/>
        <end position="506"/>
    </location>
</feature>
<dbReference type="InterPro" id="IPR003661">
    <property type="entry name" value="HisK_dim/P_dom"/>
</dbReference>
<feature type="modified residue" description="4-aspartylphosphate" evidence="6">
    <location>
        <position position="62"/>
    </location>
</feature>
<dbReference type="InterPro" id="IPR000014">
    <property type="entry name" value="PAS"/>
</dbReference>
<feature type="modified residue" description="4-aspartylphosphate" evidence="6">
    <location>
        <position position="576"/>
    </location>
</feature>
<name>A0A934VE89_9BACT</name>
<keyword evidence="5" id="KW-0418">Kinase</keyword>
<dbReference type="SUPFAM" id="SSF52172">
    <property type="entry name" value="CheY-like"/>
    <property type="match status" value="2"/>
</dbReference>
<dbReference type="CDD" id="cd00130">
    <property type="entry name" value="PAS"/>
    <property type="match status" value="1"/>
</dbReference>
<evidence type="ECO:0000256" key="1">
    <source>
        <dbReference type="ARBA" id="ARBA00000085"/>
    </source>
</evidence>
<dbReference type="SUPFAM" id="SSF47384">
    <property type="entry name" value="Homodimeric domain of signal transducing histidine kinase"/>
    <property type="match status" value="1"/>
</dbReference>
<evidence type="ECO:0000256" key="4">
    <source>
        <dbReference type="ARBA" id="ARBA00022679"/>
    </source>
</evidence>
<dbReference type="Pfam" id="PF00512">
    <property type="entry name" value="HisKA"/>
    <property type="match status" value="1"/>
</dbReference>
<dbReference type="SMART" id="SM00387">
    <property type="entry name" value="HATPase_c"/>
    <property type="match status" value="1"/>
</dbReference>
<evidence type="ECO:0000256" key="6">
    <source>
        <dbReference type="PROSITE-ProRule" id="PRU00169"/>
    </source>
</evidence>
<keyword evidence="3 6" id="KW-0597">Phosphoprotein</keyword>
<organism evidence="11 12">
    <name type="scientific">Luteolibacter yonseiensis</name>
    <dbReference type="NCBI Taxonomy" id="1144680"/>
    <lineage>
        <taxon>Bacteria</taxon>
        <taxon>Pseudomonadati</taxon>
        <taxon>Verrucomicrobiota</taxon>
        <taxon>Verrucomicrobiia</taxon>
        <taxon>Verrucomicrobiales</taxon>
        <taxon>Verrucomicrobiaceae</taxon>
        <taxon>Luteolibacter</taxon>
    </lineage>
</organism>
<sequence length="651" mass="70832">MEPEKPFHIVLVEDSPDDSADTRRMLLLGSMQRLKFTEARTGREGLAIISGLEEPPDCILLDFCLPDMNAIEIITALRDGRELTPCPVLVLTGSVTGGQNVIRAGAQDYLGKGWATPEVLTRAVQNAVERYSLGRERMIAMEQLRETSDRLTLGLEVSGFTLAHVDYVEGLTHLSAEAARMYGIGETEMTVSREAVHATLHPDDRKEFSEKIEESLNPQGTGYFEMEHRVVAADGRVRWLRVHKRVFFAGNGASAHAVRSILAALDITDKKTAEIKLAETSKRKDEFLAMLAHELRNPLAPLLTGMELLLSSPGDGNLIAKVGGMMKRQVGQMSHLIDDLLDVSRITTGKIELQKTRVPLVLLISEAVESVQPLLDQFQHELVQGVIDPGLEVIADRHRLTQIISNLLSNAAKYTPSGGRISVEVEATPHGTVVITVADNGNGITPELQERIFDLFDQGTNGAKDGLGIGLTVVRSLVEMHGGTIAVRSPGKGLGSTFTVEIPSGAVIGEPAAPAGESYMLSDRGIRVVVADDSPSVADIMGLFFKMEGMECKVAYDGEQAVEATAELNPHIAFLDLGMPRVDGYEAAKRIRIGNPQTYLVALSGWGSEDDRRKTTEAGFDEHMVKPATPQDLRQLVARVTEVHHATLQTP</sequence>